<evidence type="ECO:0000256" key="2">
    <source>
        <dbReference type="PROSITE-ProRule" id="PRU00332"/>
    </source>
</evidence>
<name>A0A6A5UKX0_9PLEO</name>
<proteinExistence type="predicted"/>
<dbReference type="OrthoDB" id="435402at2759"/>
<feature type="domain" description="HTH La-type RNA-binding" evidence="4">
    <location>
        <begin position="10"/>
        <end position="99"/>
    </location>
</feature>
<dbReference type="InterPro" id="IPR045180">
    <property type="entry name" value="La_dom_prot"/>
</dbReference>
<gene>
    <name evidence="5" type="ORF">BU23DRAFT_561793</name>
</gene>
<accession>A0A6A5UKX0</accession>
<feature type="compositionally biased region" description="Basic and acidic residues" evidence="3">
    <location>
        <begin position="561"/>
        <end position="576"/>
    </location>
</feature>
<dbReference type="Pfam" id="PF05383">
    <property type="entry name" value="La"/>
    <property type="match status" value="1"/>
</dbReference>
<dbReference type="Proteomes" id="UP000800036">
    <property type="component" value="Unassembled WGS sequence"/>
</dbReference>
<dbReference type="InterPro" id="IPR036388">
    <property type="entry name" value="WH-like_DNA-bd_sf"/>
</dbReference>
<dbReference type="GO" id="GO:0033167">
    <property type="term" value="C:ARC complex"/>
    <property type="evidence" value="ECO:0007669"/>
    <property type="project" value="InterPro"/>
</dbReference>
<evidence type="ECO:0000256" key="3">
    <source>
        <dbReference type="SAM" id="MobiDB-lite"/>
    </source>
</evidence>
<feature type="compositionally biased region" description="Acidic residues" evidence="3">
    <location>
        <begin position="551"/>
        <end position="560"/>
    </location>
</feature>
<dbReference type="EMBL" id="ML976781">
    <property type="protein sequence ID" value="KAF1964599.1"/>
    <property type="molecule type" value="Genomic_DNA"/>
</dbReference>
<dbReference type="InterPro" id="IPR006630">
    <property type="entry name" value="La_HTH"/>
</dbReference>
<feature type="region of interest" description="Disordered" evidence="3">
    <location>
        <begin position="551"/>
        <end position="576"/>
    </location>
</feature>
<dbReference type="Gene3D" id="1.10.10.10">
    <property type="entry name" value="Winged helix-like DNA-binding domain superfamily/Winged helix DNA-binding domain"/>
    <property type="match status" value="1"/>
</dbReference>
<evidence type="ECO:0000259" key="4">
    <source>
        <dbReference type="PROSITE" id="PS50961"/>
    </source>
</evidence>
<sequence>MATTTQATAPEEDHPDGPEIRRQVEFYFSDENLPHDKHMLQCCGGRANEGVSISRICGFSRMRKFQKKIVVNALRKSTFLVVSEDGKKVSRKVPLQGPCILDPEFGLDGEIAYDPRSTVPLAHPLPLLPQEKKQYPPGMSKNMMKPTGFEDTYVEPPIAPDEAKVEEAMYHPDKHFVERIELAIQRFKQKRRMHEKYSNIFNNWMRFGGVDTAHNQFGGLSQKDMAEMDAEQIARAKATHHVPWDREDRKQWEVDFVGVGEAFLSSYFPTHYVSSPEQIKTACQVLRSFYNYLIYHSVCPEYNADLAKALKTCGTAEAELHKVYAASRVLPGAFNTAASIIFGGSKAGMYAANQDWAINLKEEGVNLSDVGVMDEEARITFRTGIAIMGTEEQQAMLNIKAVKVVQDESFSLEILSITPSDELTREMYKAQNKFTAGKLHLEPLGKLVGRSWAIDDFSEWDLPKDKYPSGCLPQTEVSKKYEFWVEDSVLEDCFVGMKLDARILVLEGGIAILDDLREAMCSFYKSLPNELLMVHRPRVVNIKQKNLSGGLDEELAEKDDENGGEKFAEHESELED</sequence>
<keyword evidence="6" id="KW-1185">Reference proteome</keyword>
<evidence type="ECO:0000313" key="5">
    <source>
        <dbReference type="EMBL" id="KAF1964599.1"/>
    </source>
</evidence>
<dbReference type="PANTHER" id="PTHR22792:SF140">
    <property type="entry name" value="ACHILLES, ISOFORM A"/>
    <property type="match status" value="1"/>
</dbReference>
<dbReference type="InterPro" id="IPR018606">
    <property type="entry name" value="Arb1"/>
</dbReference>
<dbReference type="InterPro" id="IPR036390">
    <property type="entry name" value="WH_DNA-bd_sf"/>
</dbReference>
<protein>
    <recommendedName>
        <fullName evidence="4">HTH La-type RNA-binding domain-containing protein</fullName>
    </recommendedName>
</protein>
<evidence type="ECO:0000256" key="1">
    <source>
        <dbReference type="ARBA" id="ARBA00022884"/>
    </source>
</evidence>
<dbReference type="SUPFAM" id="SSF46785">
    <property type="entry name" value="Winged helix' DNA-binding domain"/>
    <property type="match status" value="1"/>
</dbReference>
<dbReference type="AlphaFoldDB" id="A0A6A5UKX0"/>
<dbReference type="GO" id="GO:0003729">
    <property type="term" value="F:mRNA binding"/>
    <property type="evidence" value="ECO:0007669"/>
    <property type="project" value="TreeGrafter"/>
</dbReference>
<keyword evidence="1 2" id="KW-0694">RNA-binding</keyword>
<evidence type="ECO:0000313" key="6">
    <source>
        <dbReference type="Proteomes" id="UP000800036"/>
    </source>
</evidence>
<dbReference type="Pfam" id="PF09692">
    <property type="entry name" value="Arb1"/>
    <property type="match status" value="1"/>
</dbReference>
<dbReference type="PROSITE" id="PS50961">
    <property type="entry name" value="HTH_LA"/>
    <property type="match status" value="1"/>
</dbReference>
<dbReference type="PANTHER" id="PTHR22792">
    <property type="entry name" value="LUPUS LA PROTEIN-RELATED"/>
    <property type="match status" value="1"/>
</dbReference>
<dbReference type="SMART" id="SM00715">
    <property type="entry name" value="LA"/>
    <property type="match status" value="1"/>
</dbReference>
<organism evidence="5 6">
    <name type="scientific">Bimuria novae-zelandiae CBS 107.79</name>
    <dbReference type="NCBI Taxonomy" id="1447943"/>
    <lineage>
        <taxon>Eukaryota</taxon>
        <taxon>Fungi</taxon>
        <taxon>Dikarya</taxon>
        <taxon>Ascomycota</taxon>
        <taxon>Pezizomycotina</taxon>
        <taxon>Dothideomycetes</taxon>
        <taxon>Pleosporomycetidae</taxon>
        <taxon>Pleosporales</taxon>
        <taxon>Massarineae</taxon>
        <taxon>Didymosphaeriaceae</taxon>
        <taxon>Bimuria</taxon>
    </lineage>
</organism>
<reference evidence="5" key="1">
    <citation type="journal article" date="2020" name="Stud. Mycol.">
        <title>101 Dothideomycetes genomes: a test case for predicting lifestyles and emergence of pathogens.</title>
        <authorList>
            <person name="Haridas S."/>
            <person name="Albert R."/>
            <person name="Binder M."/>
            <person name="Bloem J."/>
            <person name="Labutti K."/>
            <person name="Salamov A."/>
            <person name="Andreopoulos B."/>
            <person name="Baker S."/>
            <person name="Barry K."/>
            <person name="Bills G."/>
            <person name="Bluhm B."/>
            <person name="Cannon C."/>
            <person name="Castanera R."/>
            <person name="Culley D."/>
            <person name="Daum C."/>
            <person name="Ezra D."/>
            <person name="Gonzalez J."/>
            <person name="Henrissat B."/>
            <person name="Kuo A."/>
            <person name="Liang C."/>
            <person name="Lipzen A."/>
            <person name="Lutzoni F."/>
            <person name="Magnuson J."/>
            <person name="Mondo S."/>
            <person name="Nolan M."/>
            <person name="Ohm R."/>
            <person name="Pangilinan J."/>
            <person name="Park H.-J."/>
            <person name="Ramirez L."/>
            <person name="Alfaro M."/>
            <person name="Sun H."/>
            <person name="Tritt A."/>
            <person name="Yoshinaga Y."/>
            <person name="Zwiers L.-H."/>
            <person name="Turgeon B."/>
            <person name="Goodwin S."/>
            <person name="Spatafora J."/>
            <person name="Crous P."/>
            <person name="Grigoriev I."/>
        </authorList>
    </citation>
    <scope>NUCLEOTIDE SEQUENCE</scope>
    <source>
        <strain evidence="5">CBS 107.79</strain>
    </source>
</reference>
<dbReference type="GO" id="GO:0031047">
    <property type="term" value="P:regulatory ncRNA-mediated gene silencing"/>
    <property type="evidence" value="ECO:0007669"/>
    <property type="project" value="InterPro"/>
</dbReference>